<evidence type="ECO:0000256" key="9">
    <source>
        <dbReference type="SAM" id="Phobius"/>
    </source>
</evidence>
<dbReference type="NCBIfam" id="NF003716">
    <property type="entry name" value="PRK05326.1-3"/>
    <property type="match status" value="1"/>
</dbReference>
<dbReference type="Proteomes" id="UP000027600">
    <property type="component" value="Chromosome I"/>
</dbReference>
<dbReference type="NCBIfam" id="NF003715">
    <property type="entry name" value="PRK05326.1-2"/>
    <property type="match status" value="1"/>
</dbReference>
<keyword evidence="5 9" id="KW-0812">Transmembrane</keyword>
<name>A0ABP1WHB5_9FIRM</name>
<evidence type="ECO:0000256" key="4">
    <source>
        <dbReference type="ARBA" id="ARBA00022475"/>
    </source>
</evidence>
<keyword evidence="7" id="KW-0406">Ion transport</keyword>
<dbReference type="Gene3D" id="3.30.70.1450">
    <property type="entry name" value="Regulator of K+ conductance, C-terminal domain"/>
    <property type="match status" value="2"/>
</dbReference>
<dbReference type="Pfam" id="PF02080">
    <property type="entry name" value="TrkA_C"/>
    <property type="match status" value="2"/>
</dbReference>
<dbReference type="InterPro" id="IPR036721">
    <property type="entry name" value="RCK_C_sf"/>
</dbReference>
<protein>
    <recommendedName>
        <fullName evidence="10">RCK C-terminal domain-containing protein</fullName>
    </recommendedName>
</protein>
<feature type="transmembrane region" description="Helical" evidence="9">
    <location>
        <begin position="29"/>
        <end position="46"/>
    </location>
</feature>
<keyword evidence="6 9" id="KW-1133">Transmembrane helix</keyword>
<evidence type="ECO:0000256" key="1">
    <source>
        <dbReference type="ARBA" id="ARBA00004651"/>
    </source>
</evidence>
<comment type="subcellular location">
    <subcellularLocation>
        <location evidence="1">Cell membrane</location>
        <topology evidence="1">Multi-pass membrane protein</topology>
    </subcellularLocation>
</comment>
<accession>A0ABP1WHB5</accession>
<evidence type="ECO:0000256" key="2">
    <source>
        <dbReference type="ARBA" id="ARBA00022448"/>
    </source>
</evidence>
<feature type="transmembrane region" description="Helical" evidence="9">
    <location>
        <begin position="269"/>
        <end position="288"/>
    </location>
</feature>
<evidence type="ECO:0000256" key="8">
    <source>
        <dbReference type="ARBA" id="ARBA00023136"/>
    </source>
</evidence>
<evidence type="ECO:0000256" key="7">
    <source>
        <dbReference type="ARBA" id="ARBA00023065"/>
    </source>
</evidence>
<dbReference type="Gene3D" id="1.20.1530.20">
    <property type="match status" value="1"/>
</dbReference>
<keyword evidence="4" id="KW-1003">Cell membrane</keyword>
<keyword evidence="3" id="KW-0050">Antiport</keyword>
<evidence type="ECO:0000256" key="6">
    <source>
        <dbReference type="ARBA" id="ARBA00022989"/>
    </source>
</evidence>
<dbReference type="InterPro" id="IPR038770">
    <property type="entry name" value="Na+/solute_symporter_sf"/>
</dbReference>
<feature type="transmembrane region" description="Helical" evidence="9">
    <location>
        <begin position="215"/>
        <end position="233"/>
    </location>
</feature>
<sequence>MTTMLILSSVIVLCCVFFNKISDKFGLPALLAFILLGMLFGSDGLFKIEFDNYKFAEEICSVGLVFIIFYGGFGTKWSEAKKVAGKSLILASAGVLLTAFATGAFCKLVLGFEWLESLLIGAVISSTDAASVFSVLRSKKLNLRYGTASILELESGSNDPWAYMLTVIILSVMKGGATAGGFVVSLLAQVFFGVGFGALISLGAVYLIKRVRFDAAGFDAIFVTAIAILSYALPSAVGGNGYLSCYIVGIVLGNTKISGKTALVHFFDGITGFTQILLFFLLGLLAFPSQMPSIILPAAAIALFLTFVARPAAVTVIMKPFGAKWKQIALISWAGLRGATSIVFAIMATVDDAYMKNDVFHIVFCIVLMSIGIQGTLLPLFAKKLDMIDDEENVMKTFNDYSDETEVQFIKLSVQPDSNWAGRKIKDIPFPRGLLVVMILRGKEKIIPTGKTQILAGDVVVLSAAGFYDDSHFVLSEMNLDKHHEWCGLKVSEITMSEDSLIVMIKRQGRILIPNGRLRLKEGDVLVVTSG</sequence>
<feature type="transmembrane region" description="Helical" evidence="9">
    <location>
        <begin position="359"/>
        <end position="381"/>
    </location>
</feature>
<dbReference type="InterPro" id="IPR006153">
    <property type="entry name" value="Cation/H_exchanger_TM"/>
</dbReference>
<feature type="domain" description="RCK C-terminal" evidence="10">
    <location>
        <begin position="480"/>
        <end position="531"/>
    </location>
</feature>
<keyword evidence="2" id="KW-0813">Transport</keyword>
<evidence type="ECO:0000256" key="5">
    <source>
        <dbReference type="ARBA" id="ARBA00022692"/>
    </source>
</evidence>
<proteinExistence type="predicted"/>
<evidence type="ECO:0000313" key="11">
    <source>
        <dbReference type="EMBL" id="CCO05181.1"/>
    </source>
</evidence>
<evidence type="ECO:0000256" key="3">
    <source>
        <dbReference type="ARBA" id="ARBA00022449"/>
    </source>
</evidence>
<feature type="transmembrane region" description="Helical" evidence="9">
    <location>
        <begin position="328"/>
        <end position="347"/>
    </location>
</feature>
<dbReference type="PANTHER" id="PTHR32507">
    <property type="entry name" value="NA(+)/H(+) ANTIPORTER 1"/>
    <property type="match status" value="1"/>
</dbReference>
<dbReference type="PANTHER" id="PTHR32507:SF7">
    <property type="entry name" value="K(+)_H(+) ANTIPORTER NHAP2"/>
    <property type="match status" value="1"/>
</dbReference>
<reference evidence="11 12" key="1">
    <citation type="journal article" date="2014" name="Int. J. Syst. Evol. Microbiol.">
        <title>Complete genome of a new Firmicutes species belonging to the dominant human colonic microbiota ('Ruminococcus bicirculans') reveals two chromosomes and a selective capacity to utilize plant glucans.</title>
        <authorList>
            <consortium name="NISC Comparative Sequencing Program"/>
            <person name="Wegmann U."/>
            <person name="Louis P."/>
            <person name="Goesmann A."/>
            <person name="Henrissat B."/>
            <person name="Duncan S.H."/>
            <person name="Flint H.J."/>
        </authorList>
    </citation>
    <scope>NUCLEOTIDE SEQUENCE [LARGE SCALE GENOMIC DNA]</scope>
    <source>
        <strain evidence="11 12">80/3</strain>
    </source>
</reference>
<dbReference type="Pfam" id="PF00999">
    <property type="entry name" value="Na_H_Exchanger"/>
    <property type="match status" value="1"/>
</dbReference>
<feature type="transmembrane region" description="Helical" evidence="9">
    <location>
        <begin position="118"/>
        <end position="136"/>
    </location>
</feature>
<feature type="domain" description="RCK C-terminal" evidence="10">
    <location>
        <begin position="396"/>
        <end position="478"/>
    </location>
</feature>
<keyword evidence="8 9" id="KW-0472">Membrane</keyword>
<feature type="transmembrane region" description="Helical" evidence="9">
    <location>
        <begin position="88"/>
        <end position="112"/>
    </location>
</feature>
<feature type="transmembrane region" description="Helical" evidence="9">
    <location>
        <begin position="190"/>
        <end position="208"/>
    </location>
</feature>
<dbReference type="EMBL" id="HF545616">
    <property type="protein sequence ID" value="CCO05181.1"/>
    <property type="molecule type" value="Genomic_DNA"/>
</dbReference>
<dbReference type="SUPFAM" id="SSF116726">
    <property type="entry name" value="TrkA C-terminal domain-like"/>
    <property type="match status" value="2"/>
</dbReference>
<feature type="transmembrane region" description="Helical" evidence="9">
    <location>
        <begin position="294"/>
        <end position="316"/>
    </location>
</feature>
<evidence type="ECO:0000313" key="12">
    <source>
        <dbReference type="Proteomes" id="UP000027600"/>
    </source>
</evidence>
<dbReference type="PROSITE" id="PS51202">
    <property type="entry name" value="RCK_C"/>
    <property type="match status" value="2"/>
</dbReference>
<evidence type="ECO:0000259" key="10">
    <source>
        <dbReference type="PROSITE" id="PS51202"/>
    </source>
</evidence>
<keyword evidence="12" id="KW-1185">Reference proteome</keyword>
<dbReference type="InterPro" id="IPR006037">
    <property type="entry name" value="RCK_C"/>
</dbReference>
<gene>
    <name evidence="11" type="ORF">RBI_I01479</name>
</gene>
<organism evidence="11 12">
    <name type="scientific">Ruminococcus bicirculans</name>
    <name type="common">ex Wegman et al. 2014</name>
    <dbReference type="NCBI Taxonomy" id="1160721"/>
    <lineage>
        <taxon>Bacteria</taxon>
        <taxon>Bacillati</taxon>
        <taxon>Bacillota</taxon>
        <taxon>Clostridia</taxon>
        <taxon>Eubacteriales</taxon>
        <taxon>Oscillospiraceae</taxon>
        <taxon>Ruminococcus</taxon>
    </lineage>
</organism>